<name>A0AAW1VRE3_RUBAR</name>
<sequence length="90" mass="10309">MFLTSSSHKPVSVTLTLRPNFLKSPSPKLNLLARHTPSPLFHRRQSRRDLPQPQVFPPRHRAIITDLQNKRRGTASTLTRVSKHLLKVQA</sequence>
<keyword evidence="2" id="KW-1185">Reference proteome</keyword>
<organism evidence="1 2">
    <name type="scientific">Rubus argutus</name>
    <name type="common">Southern blackberry</name>
    <dbReference type="NCBI Taxonomy" id="59490"/>
    <lineage>
        <taxon>Eukaryota</taxon>
        <taxon>Viridiplantae</taxon>
        <taxon>Streptophyta</taxon>
        <taxon>Embryophyta</taxon>
        <taxon>Tracheophyta</taxon>
        <taxon>Spermatophyta</taxon>
        <taxon>Magnoliopsida</taxon>
        <taxon>eudicotyledons</taxon>
        <taxon>Gunneridae</taxon>
        <taxon>Pentapetalae</taxon>
        <taxon>rosids</taxon>
        <taxon>fabids</taxon>
        <taxon>Rosales</taxon>
        <taxon>Rosaceae</taxon>
        <taxon>Rosoideae</taxon>
        <taxon>Rosoideae incertae sedis</taxon>
        <taxon>Rubus</taxon>
    </lineage>
</organism>
<evidence type="ECO:0000313" key="1">
    <source>
        <dbReference type="EMBL" id="KAK9905238.1"/>
    </source>
</evidence>
<reference evidence="1 2" key="1">
    <citation type="journal article" date="2023" name="G3 (Bethesda)">
        <title>A chromosome-length genome assembly and annotation of blackberry (Rubus argutus, cv. 'Hillquist').</title>
        <authorList>
            <person name="Bruna T."/>
            <person name="Aryal R."/>
            <person name="Dudchenko O."/>
            <person name="Sargent D.J."/>
            <person name="Mead D."/>
            <person name="Buti M."/>
            <person name="Cavallini A."/>
            <person name="Hytonen T."/>
            <person name="Andres J."/>
            <person name="Pham M."/>
            <person name="Weisz D."/>
            <person name="Mascagni F."/>
            <person name="Usai G."/>
            <person name="Natali L."/>
            <person name="Bassil N."/>
            <person name="Fernandez G.E."/>
            <person name="Lomsadze A."/>
            <person name="Armour M."/>
            <person name="Olukolu B."/>
            <person name="Poorten T."/>
            <person name="Britton C."/>
            <person name="Davik J."/>
            <person name="Ashrafi H."/>
            <person name="Aiden E.L."/>
            <person name="Borodovsky M."/>
            <person name="Worthington M."/>
        </authorList>
    </citation>
    <scope>NUCLEOTIDE SEQUENCE [LARGE SCALE GENOMIC DNA]</scope>
    <source>
        <strain evidence="1">PI 553951</strain>
    </source>
</reference>
<proteinExistence type="predicted"/>
<dbReference type="EMBL" id="JBEDUW010000166">
    <property type="protein sequence ID" value="KAK9905238.1"/>
    <property type="molecule type" value="Genomic_DNA"/>
</dbReference>
<evidence type="ECO:0000313" key="2">
    <source>
        <dbReference type="Proteomes" id="UP001457282"/>
    </source>
</evidence>
<comment type="caution">
    <text evidence="1">The sequence shown here is derived from an EMBL/GenBank/DDBJ whole genome shotgun (WGS) entry which is preliminary data.</text>
</comment>
<protein>
    <submittedName>
        <fullName evidence="1">Uncharacterized protein</fullName>
    </submittedName>
</protein>
<gene>
    <name evidence="1" type="ORF">M0R45_000350</name>
</gene>
<dbReference type="Proteomes" id="UP001457282">
    <property type="component" value="Unassembled WGS sequence"/>
</dbReference>
<accession>A0AAW1VRE3</accession>
<dbReference type="AlphaFoldDB" id="A0AAW1VRE3"/>